<dbReference type="InterPro" id="IPR013083">
    <property type="entry name" value="Znf_RING/FYVE/PHD"/>
</dbReference>
<gene>
    <name evidence="2" type="ORF">V5799_019068</name>
</gene>
<comment type="caution">
    <text evidence="2">The sequence shown here is derived from an EMBL/GenBank/DDBJ whole genome shotgun (WGS) entry which is preliminary data.</text>
</comment>
<feature type="domain" description="Ubiquitinyl hydrolase variant UBP zinc finger" evidence="1">
    <location>
        <begin position="15"/>
        <end position="75"/>
    </location>
</feature>
<dbReference type="EMBL" id="JARKHS020009650">
    <property type="protein sequence ID" value="KAK8779592.1"/>
    <property type="molecule type" value="Genomic_DNA"/>
</dbReference>
<dbReference type="Proteomes" id="UP001321473">
    <property type="component" value="Unassembled WGS sequence"/>
</dbReference>
<keyword evidence="3" id="KW-1185">Reference proteome</keyword>
<evidence type="ECO:0000259" key="1">
    <source>
        <dbReference type="Pfam" id="PF17807"/>
    </source>
</evidence>
<evidence type="ECO:0000313" key="2">
    <source>
        <dbReference type="EMBL" id="KAK8779592.1"/>
    </source>
</evidence>
<reference evidence="2 3" key="1">
    <citation type="journal article" date="2023" name="Arcadia Sci">
        <title>De novo assembly of a long-read Amblyomma americanum tick genome.</title>
        <authorList>
            <person name="Chou S."/>
            <person name="Poskanzer K.E."/>
            <person name="Rollins M."/>
            <person name="Thuy-Boun P.S."/>
        </authorList>
    </citation>
    <scope>NUCLEOTIDE SEQUENCE [LARGE SCALE GENOMIC DNA]</scope>
    <source>
        <strain evidence="2">F_SG_1</strain>
        <tissue evidence="2">Salivary glands</tissue>
    </source>
</reference>
<proteinExistence type="predicted"/>
<dbReference type="Gene3D" id="3.30.40.10">
    <property type="entry name" value="Zinc/RING finger domain, C3HC4 (zinc finger)"/>
    <property type="match status" value="1"/>
</dbReference>
<accession>A0AAQ4EYC8</accession>
<name>A0AAQ4EYC8_AMBAM</name>
<sequence>MDDFYEKLAPHVDKIVIPGGSDKIHKDECVFSFDTPESEGGLYVCLNTFLGFAKRHVERHYAKTGNAVYLHLKTVNVQTNFWLQEQTEVSDQGKKKYEDHRSLVILPDFDAIPLPDRALPQAVQLSIAAVLSADSATVIAEREALERTSQEAYAVSWCHPRDGNASSVVRLRICG</sequence>
<dbReference type="AlphaFoldDB" id="A0AAQ4EYC8"/>
<organism evidence="2 3">
    <name type="scientific">Amblyomma americanum</name>
    <name type="common">Lone star tick</name>
    <dbReference type="NCBI Taxonomy" id="6943"/>
    <lineage>
        <taxon>Eukaryota</taxon>
        <taxon>Metazoa</taxon>
        <taxon>Ecdysozoa</taxon>
        <taxon>Arthropoda</taxon>
        <taxon>Chelicerata</taxon>
        <taxon>Arachnida</taxon>
        <taxon>Acari</taxon>
        <taxon>Parasitiformes</taxon>
        <taxon>Ixodida</taxon>
        <taxon>Ixodoidea</taxon>
        <taxon>Ixodidae</taxon>
        <taxon>Amblyomminae</taxon>
        <taxon>Amblyomma</taxon>
    </lineage>
</organism>
<dbReference type="Pfam" id="PF17807">
    <property type="entry name" value="zf-UBP_var"/>
    <property type="match status" value="1"/>
</dbReference>
<protein>
    <recommendedName>
        <fullName evidence="1">Ubiquitinyl hydrolase variant UBP zinc finger domain-containing protein</fullName>
    </recommendedName>
</protein>
<dbReference type="InterPro" id="IPR041432">
    <property type="entry name" value="UBP13_Znf-UBP_var"/>
</dbReference>
<evidence type="ECO:0000313" key="3">
    <source>
        <dbReference type="Proteomes" id="UP001321473"/>
    </source>
</evidence>